<organism evidence="3">
    <name type="scientific">hydrocarbon metagenome</name>
    <dbReference type="NCBI Taxonomy" id="938273"/>
    <lineage>
        <taxon>unclassified sequences</taxon>
        <taxon>metagenomes</taxon>
        <taxon>ecological metagenomes</taxon>
    </lineage>
</organism>
<evidence type="ECO:0000313" key="3">
    <source>
        <dbReference type="EMBL" id="KUG12704.1"/>
    </source>
</evidence>
<dbReference type="Gene3D" id="1.20.80.30">
    <property type="match status" value="1"/>
</dbReference>
<dbReference type="Pfam" id="PF00391">
    <property type="entry name" value="PEP-utilizers"/>
    <property type="match status" value="1"/>
</dbReference>
<dbReference type="InterPro" id="IPR010121">
    <property type="entry name" value="Pyruvate_phosphate_dikinase"/>
</dbReference>
<dbReference type="GO" id="GO:0050242">
    <property type="term" value="F:pyruvate, phosphate dikinase activity"/>
    <property type="evidence" value="ECO:0007669"/>
    <property type="project" value="UniProtKB-EC"/>
</dbReference>
<dbReference type="InterPro" id="IPR013815">
    <property type="entry name" value="ATP_grasp_subdomain_1"/>
</dbReference>
<feature type="domain" description="PEP-utilising enzyme mobile" evidence="1">
    <location>
        <begin position="423"/>
        <end position="503"/>
    </location>
</feature>
<proteinExistence type="predicted"/>
<dbReference type="Gene3D" id="3.30.1490.20">
    <property type="entry name" value="ATP-grasp fold, A domain"/>
    <property type="match status" value="1"/>
</dbReference>
<dbReference type="InterPro" id="IPR002192">
    <property type="entry name" value="PPDK_AMP/ATP-bd"/>
</dbReference>
<keyword evidence="3" id="KW-0670">Pyruvate</keyword>
<protein>
    <submittedName>
        <fullName evidence="3">Pyruvate,phosphate dikinase</fullName>
        <ecNumber evidence="3">2.7.9.1</ecNumber>
    </submittedName>
</protein>
<feature type="domain" description="Pyruvate phosphate dikinase AMP/ATP-binding" evidence="2">
    <location>
        <begin position="307"/>
        <end position="353"/>
    </location>
</feature>
<dbReference type="PANTHER" id="PTHR22931:SF9">
    <property type="entry name" value="PYRUVATE, PHOSPHATE DIKINASE 1, CHLOROPLASTIC"/>
    <property type="match status" value="1"/>
</dbReference>
<dbReference type="InterPro" id="IPR018274">
    <property type="entry name" value="PEP_util_AS"/>
</dbReference>
<dbReference type="EC" id="2.7.9.1" evidence="3"/>
<dbReference type="PANTHER" id="PTHR22931">
    <property type="entry name" value="PHOSPHOENOLPYRUVATE DIKINASE-RELATED"/>
    <property type="match status" value="1"/>
</dbReference>
<dbReference type="AlphaFoldDB" id="A0A0W8EVS8"/>
<dbReference type="EMBL" id="LNQE01001725">
    <property type="protein sequence ID" value="KUG12704.1"/>
    <property type="molecule type" value="Genomic_DNA"/>
</dbReference>
<name>A0A0W8EVS8_9ZZZZ</name>
<dbReference type="GO" id="GO:0005524">
    <property type="term" value="F:ATP binding"/>
    <property type="evidence" value="ECO:0007669"/>
    <property type="project" value="InterPro"/>
</dbReference>
<gene>
    <name evidence="3" type="ORF">ASZ90_016426</name>
</gene>
<evidence type="ECO:0000259" key="2">
    <source>
        <dbReference type="Pfam" id="PF01326"/>
    </source>
</evidence>
<keyword evidence="3" id="KW-0808">Transferase</keyword>
<dbReference type="SUPFAM" id="SSF52009">
    <property type="entry name" value="Phosphohistidine domain"/>
    <property type="match status" value="1"/>
</dbReference>
<reference evidence="3" key="1">
    <citation type="journal article" date="2015" name="Proc. Natl. Acad. Sci. U.S.A.">
        <title>Networks of energetic and metabolic interactions define dynamics in microbial communities.</title>
        <authorList>
            <person name="Embree M."/>
            <person name="Liu J.K."/>
            <person name="Al-Bassam M.M."/>
            <person name="Zengler K."/>
        </authorList>
    </citation>
    <scope>NUCLEOTIDE SEQUENCE</scope>
</reference>
<accession>A0A0W8EVS8</accession>
<dbReference type="InterPro" id="IPR008279">
    <property type="entry name" value="PEP-util_enz_mobile_dom"/>
</dbReference>
<dbReference type="Gene3D" id="3.50.30.10">
    <property type="entry name" value="Phosphohistidine domain"/>
    <property type="match status" value="1"/>
</dbReference>
<dbReference type="PROSITE" id="PS00370">
    <property type="entry name" value="PEP_ENZYMES_PHOS_SITE"/>
    <property type="match status" value="1"/>
</dbReference>
<dbReference type="Gene3D" id="3.30.470.20">
    <property type="entry name" value="ATP-grasp fold, B domain"/>
    <property type="match status" value="1"/>
</dbReference>
<evidence type="ECO:0000259" key="1">
    <source>
        <dbReference type="Pfam" id="PF00391"/>
    </source>
</evidence>
<dbReference type="GO" id="GO:0016301">
    <property type="term" value="F:kinase activity"/>
    <property type="evidence" value="ECO:0007669"/>
    <property type="project" value="UniProtKB-KW"/>
</dbReference>
<dbReference type="InterPro" id="IPR036637">
    <property type="entry name" value="Phosphohistidine_dom_sf"/>
</dbReference>
<sequence length="533" mass="58116">MVKPTQRMVRFGAGVRDDVPSAEFGNKAASLATMSQMGVPVPPGFSLPVSICEEYYRKNESLPPDFFDLLKNGIAFLEKATESVFGGTRHPLLVSVRSGAPVSMPGVMDTLLNVGLNQETIRGLIFMSGNPAFAWDSYRRILHEFSRVIFHQDSQLFRSALGAMLEAEGVTDPLELSSGSLRELAFQYERIFANQTGRRFPADVHEQLAWAAEGVIRSWNNPRAESFRKMNLIREVRGTAVTVQAMVFGNMGSHSGAGVAFTRNPWLGTGEMLVDFKFGAQGEDVVSGEESAAAQAEFRRAMPAVYRELAEIGKKIEAQYRDMQDIEFTVQEEILSILQTRSGKRSPYAALKIAVAMCQEGIISPSDVIWMLREIDLDAITVQNVKSQDYPVAVGIPASGGVATGAITFSGERAEREAAEGRPVILVRETASPDDLPGIAAARGLLTMRGARTSHAAVVARQLGKVCVVSCEGLAIDMVRKRCTLSGHDLREGAVISIDGNSGNVYIGAVGWSEERPDDLITIVRGWEREQQV</sequence>
<dbReference type="Gene3D" id="1.10.189.10">
    <property type="entry name" value="Pyruvate Phosphate Dikinase, domain 2"/>
    <property type="match status" value="1"/>
</dbReference>
<dbReference type="Pfam" id="PF01326">
    <property type="entry name" value="PPDK_N"/>
    <property type="match status" value="2"/>
</dbReference>
<feature type="domain" description="Pyruvate phosphate dikinase AMP/ATP-binding" evidence="2">
    <location>
        <begin position="88"/>
        <end position="289"/>
    </location>
</feature>
<dbReference type="SUPFAM" id="SSF56059">
    <property type="entry name" value="Glutathione synthetase ATP-binding domain-like"/>
    <property type="match status" value="1"/>
</dbReference>
<keyword evidence="3" id="KW-0418">Kinase</keyword>
<comment type="caution">
    <text evidence="3">The sequence shown here is derived from an EMBL/GenBank/DDBJ whole genome shotgun (WGS) entry which is preliminary data.</text>
</comment>